<proteinExistence type="inferred from homology"/>
<protein>
    <recommendedName>
        <fullName evidence="4">L-ornithine N(5)-monooxygenase [NAD(P)H]</fullName>
        <ecNumber evidence="4">1.14.13.196</ecNumber>
    </recommendedName>
</protein>
<comment type="similarity">
    <text evidence="3">Belongs to the lysine N(6)-hydroxylase/L-ornithine N(5)-oxygenase family.</text>
</comment>
<evidence type="ECO:0000256" key="5">
    <source>
        <dbReference type="ARBA" id="ARBA00022630"/>
    </source>
</evidence>
<evidence type="ECO:0000256" key="9">
    <source>
        <dbReference type="ARBA" id="ARBA00047598"/>
    </source>
</evidence>
<comment type="catalytic activity">
    <reaction evidence="10">
        <text>L-ornithine + NADH + O2 = N(5)-hydroxy-L-ornithine + NAD(+) + H2O</text>
        <dbReference type="Rhea" id="RHEA:41512"/>
        <dbReference type="ChEBI" id="CHEBI:15377"/>
        <dbReference type="ChEBI" id="CHEBI:15379"/>
        <dbReference type="ChEBI" id="CHEBI:46911"/>
        <dbReference type="ChEBI" id="CHEBI:57540"/>
        <dbReference type="ChEBI" id="CHEBI:57945"/>
        <dbReference type="ChEBI" id="CHEBI:78275"/>
        <dbReference type="EC" id="1.14.13.196"/>
    </reaction>
</comment>
<dbReference type="Pfam" id="PF13434">
    <property type="entry name" value="Lys_Orn_oxgnase"/>
    <property type="match status" value="1"/>
</dbReference>
<evidence type="ECO:0000256" key="8">
    <source>
        <dbReference type="ARBA" id="ARBA00023002"/>
    </source>
</evidence>
<dbReference type="InterPro" id="IPR036188">
    <property type="entry name" value="FAD/NAD-bd_sf"/>
</dbReference>
<keyword evidence="7" id="KW-0521">NADP</keyword>
<evidence type="ECO:0000256" key="1">
    <source>
        <dbReference type="ARBA" id="ARBA00001974"/>
    </source>
</evidence>
<evidence type="ECO:0000256" key="3">
    <source>
        <dbReference type="ARBA" id="ARBA00007588"/>
    </source>
</evidence>
<evidence type="ECO:0000256" key="10">
    <source>
        <dbReference type="ARBA" id="ARBA00049248"/>
    </source>
</evidence>
<evidence type="ECO:0000256" key="7">
    <source>
        <dbReference type="ARBA" id="ARBA00022857"/>
    </source>
</evidence>
<name>A0ABP0ZLF2_9ASCO</name>
<evidence type="ECO:0000256" key="2">
    <source>
        <dbReference type="ARBA" id="ARBA00004924"/>
    </source>
</evidence>
<keyword evidence="8" id="KW-0560">Oxidoreductase</keyword>
<dbReference type="EMBL" id="OZ022406">
    <property type="protein sequence ID" value="CAK9436812.1"/>
    <property type="molecule type" value="Genomic_DNA"/>
</dbReference>
<sequence>MNVDPIQFSPEEFYEGIIVGGGTCGLAVAARLCEPRPDSIFTEDEHQRFHWLRQRKSKTNILRNKPSYVSSSNFHPGELLVIDQTGNKFMQQWDNQFASCQIPHLRSPMFFHVDPLDIDGMVAFAHLNKRQDELMEITNVVGKEFSKHQQKRLKSKLHRKSDGVVDINMRNWKDYYRPSTRLFSDYCAEVVARYKLQDCVIRDSVVDVQYRLIQCGGEDIGMGFVVRTQSGKVFGCKFVVVASGHVGKVNFPLAPFANEAHFPHGACHTTHLFHQQVQFLDPKYFRDPQRKRIVIVGGGLTSAQLAHVACRDPTVSSITLLFRSAVKIKHFDFHLDWVSKYKNFKKSIYHNQETDALRYEMMIEARGGGSINPEYLKKLNKHVKDHRLTWLQKARIASQAWNGHAWDLTIEQQQEREGGGEDEAVELRNVDYIYFATGSQADVKSLPFLRHMHQEHPIEVTCGYPALTDNLQWNNDVPLFMVGRNAALKIGPTSANLDGARLGAERVGWYVQNMKLDGKFDWSPVKVEPVKSTSSAFETRLQLASGQLNWFELLNNT</sequence>
<evidence type="ECO:0000256" key="4">
    <source>
        <dbReference type="ARBA" id="ARBA00012881"/>
    </source>
</evidence>
<dbReference type="GeneID" id="92206530"/>
<keyword evidence="12" id="KW-1185">Reference proteome</keyword>
<gene>
    <name evidence="11" type="ORF">LODBEIA_P13340</name>
</gene>
<evidence type="ECO:0000313" key="11">
    <source>
        <dbReference type="EMBL" id="CAK9436812.1"/>
    </source>
</evidence>
<keyword evidence="6" id="KW-0274">FAD</keyword>
<evidence type="ECO:0000256" key="6">
    <source>
        <dbReference type="ARBA" id="ARBA00022827"/>
    </source>
</evidence>
<dbReference type="SUPFAM" id="SSF51905">
    <property type="entry name" value="FAD/NAD(P)-binding domain"/>
    <property type="match status" value="1"/>
</dbReference>
<comment type="catalytic activity">
    <reaction evidence="9">
        <text>L-ornithine + NADPH + O2 = N(5)-hydroxy-L-ornithine + NADP(+) + H2O</text>
        <dbReference type="Rhea" id="RHEA:41508"/>
        <dbReference type="ChEBI" id="CHEBI:15377"/>
        <dbReference type="ChEBI" id="CHEBI:15379"/>
        <dbReference type="ChEBI" id="CHEBI:46911"/>
        <dbReference type="ChEBI" id="CHEBI:57783"/>
        <dbReference type="ChEBI" id="CHEBI:58349"/>
        <dbReference type="ChEBI" id="CHEBI:78275"/>
        <dbReference type="EC" id="1.14.13.196"/>
    </reaction>
</comment>
<dbReference type="InterPro" id="IPR025700">
    <property type="entry name" value="Lys/Orn_oxygenase"/>
</dbReference>
<dbReference type="Gene3D" id="3.50.50.60">
    <property type="entry name" value="FAD/NAD(P)-binding domain"/>
    <property type="match status" value="1"/>
</dbReference>
<dbReference type="EC" id="1.14.13.196" evidence="4"/>
<dbReference type="PANTHER" id="PTHR38663">
    <property type="match status" value="1"/>
</dbReference>
<keyword evidence="5" id="KW-0285">Flavoprotein</keyword>
<comment type="cofactor">
    <cofactor evidence="1">
        <name>FAD</name>
        <dbReference type="ChEBI" id="CHEBI:57692"/>
    </cofactor>
</comment>
<dbReference type="Proteomes" id="UP001497383">
    <property type="component" value="Chromosome 2"/>
</dbReference>
<dbReference type="RefSeq" id="XP_066828272.1">
    <property type="nucleotide sequence ID" value="XM_066971211.1"/>
</dbReference>
<reference evidence="11 12" key="1">
    <citation type="submission" date="2024-03" db="EMBL/GenBank/DDBJ databases">
        <authorList>
            <person name="Brejova B."/>
        </authorList>
    </citation>
    <scope>NUCLEOTIDE SEQUENCE [LARGE SCALE GENOMIC DNA]</scope>
    <source>
        <strain evidence="11 12">CBS 14171</strain>
    </source>
</reference>
<evidence type="ECO:0000313" key="12">
    <source>
        <dbReference type="Proteomes" id="UP001497383"/>
    </source>
</evidence>
<comment type="pathway">
    <text evidence="2">Siderophore biosynthesis.</text>
</comment>
<accession>A0ABP0ZLF2</accession>
<organism evidence="11 12">
    <name type="scientific">Lodderomyces beijingensis</name>
    <dbReference type="NCBI Taxonomy" id="1775926"/>
    <lineage>
        <taxon>Eukaryota</taxon>
        <taxon>Fungi</taxon>
        <taxon>Dikarya</taxon>
        <taxon>Ascomycota</taxon>
        <taxon>Saccharomycotina</taxon>
        <taxon>Pichiomycetes</taxon>
        <taxon>Debaryomycetaceae</taxon>
        <taxon>Candida/Lodderomyces clade</taxon>
        <taxon>Lodderomyces</taxon>
    </lineage>
</organism>
<dbReference type="PANTHER" id="PTHR38663:SF1">
    <property type="entry name" value="L-ORNITHINE N(5)-MONOOXYGENASE"/>
    <property type="match status" value="1"/>
</dbReference>